<dbReference type="EMBL" id="CM037156">
    <property type="protein sequence ID" value="KAH7837429.1"/>
    <property type="molecule type" value="Genomic_DNA"/>
</dbReference>
<protein>
    <submittedName>
        <fullName evidence="1">Uncharacterized protein</fullName>
    </submittedName>
</protein>
<accession>A0ACB7XA00</accession>
<keyword evidence="2" id="KW-1185">Reference proteome</keyword>
<reference evidence="1 2" key="1">
    <citation type="journal article" date="2021" name="Hortic Res">
        <title>High-quality reference genome and annotation aids understanding of berry development for evergreen blueberry (Vaccinium darrowii).</title>
        <authorList>
            <person name="Yu J."/>
            <person name="Hulse-Kemp A.M."/>
            <person name="Babiker E."/>
            <person name="Staton M."/>
        </authorList>
    </citation>
    <scope>NUCLEOTIDE SEQUENCE [LARGE SCALE GENOMIC DNA]</scope>
    <source>
        <strain evidence="2">cv. NJ 8807/NJ 8810</strain>
        <tissue evidence="1">Young leaf</tissue>
    </source>
</reference>
<comment type="caution">
    <text evidence="1">The sequence shown here is derived from an EMBL/GenBank/DDBJ whole genome shotgun (WGS) entry which is preliminary data.</text>
</comment>
<dbReference type="Proteomes" id="UP000828048">
    <property type="component" value="Chromosome 6"/>
</dbReference>
<name>A0ACB7XA00_9ERIC</name>
<evidence type="ECO:0000313" key="1">
    <source>
        <dbReference type="EMBL" id="KAH7837429.1"/>
    </source>
</evidence>
<sequence>MAVVETNDWSLESTELKEYCWMKRLKVRSYARWVHHREEFEYDNDNDDDYTNDNAIEDQQGEKDDDMREMINDIATGMYGDTWQVFDSTSQRPIGVHEREETFVGLLRNKAATLSGLGLASDGFNPFGYMSNAYSIWPMIVTPYNLPPLICMKDPFLFLSMLILGPKSPSSNIHAKKLGHHPSRVHMFLTCFIENGDVSNEELGKKIEEMRELSNQVPEGELDSTGPNDVFTKVRGKEKSGSVRMYGLGVGDFAYFKSVVNPTEIVGKGRIASLDPSKELGGEELGANWYEIDVQLPIKWNEHLMRPYGGLKTVGDAIETPIAWPIPLVEKDDDGCFTE</sequence>
<evidence type="ECO:0000313" key="2">
    <source>
        <dbReference type="Proteomes" id="UP000828048"/>
    </source>
</evidence>
<proteinExistence type="predicted"/>
<gene>
    <name evidence="1" type="ORF">Vadar_013774</name>
</gene>
<organism evidence="1 2">
    <name type="scientific">Vaccinium darrowii</name>
    <dbReference type="NCBI Taxonomy" id="229202"/>
    <lineage>
        <taxon>Eukaryota</taxon>
        <taxon>Viridiplantae</taxon>
        <taxon>Streptophyta</taxon>
        <taxon>Embryophyta</taxon>
        <taxon>Tracheophyta</taxon>
        <taxon>Spermatophyta</taxon>
        <taxon>Magnoliopsida</taxon>
        <taxon>eudicotyledons</taxon>
        <taxon>Gunneridae</taxon>
        <taxon>Pentapetalae</taxon>
        <taxon>asterids</taxon>
        <taxon>Ericales</taxon>
        <taxon>Ericaceae</taxon>
        <taxon>Vaccinioideae</taxon>
        <taxon>Vaccinieae</taxon>
        <taxon>Vaccinium</taxon>
    </lineage>
</organism>